<gene>
    <name evidence="8" type="primary">pemA_3</name>
    <name evidence="8" type="ORF">ERS852397_03055</name>
</gene>
<dbReference type="Proteomes" id="UP000095517">
    <property type="component" value="Unassembled WGS sequence"/>
</dbReference>
<evidence type="ECO:0000256" key="2">
    <source>
        <dbReference type="ARBA" id="ARBA00022729"/>
    </source>
</evidence>
<dbReference type="GO" id="GO:0009279">
    <property type="term" value="C:cell outer membrane"/>
    <property type="evidence" value="ECO:0007669"/>
    <property type="project" value="TreeGrafter"/>
</dbReference>
<evidence type="ECO:0000313" key="9">
    <source>
        <dbReference type="Proteomes" id="UP000095517"/>
    </source>
</evidence>
<dbReference type="AlphaFoldDB" id="A0A174IR39"/>
<feature type="chain" id="PRO_5011114085" evidence="5">
    <location>
        <begin position="24"/>
        <end position="541"/>
    </location>
</feature>
<dbReference type="PANTHER" id="PTHR31321">
    <property type="entry name" value="ACYL-COA THIOESTER HYDROLASE YBHC-RELATED"/>
    <property type="match status" value="1"/>
</dbReference>
<dbReference type="Pfam" id="PF13205">
    <property type="entry name" value="Big_5"/>
    <property type="match status" value="1"/>
</dbReference>
<name>A0A174IR39_9BACE</name>
<feature type="domain" description="Pectinesterase catalytic" evidence="6">
    <location>
        <begin position="140"/>
        <end position="434"/>
    </location>
</feature>
<evidence type="ECO:0000313" key="8">
    <source>
        <dbReference type="EMBL" id="CUO89814.1"/>
    </source>
</evidence>
<dbReference type="STRING" id="338188.ERS852397_03055"/>
<evidence type="ECO:0000259" key="7">
    <source>
        <dbReference type="Pfam" id="PF13205"/>
    </source>
</evidence>
<dbReference type="GO" id="GO:0030599">
    <property type="term" value="F:pectinesterase activity"/>
    <property type="evidence" value="ECO:0007669"/>
    <property type="project" value="UniProtKB-EC"/>
</dbReference>
<evidence type="ECO:0000259" key="6">
    <source>
        <dbReference type="Pfam" id="PF01095"/>
    </source>
</evidence>
<evidence type="ECO:0000256" key="1">
    <source>
        <dbReference type="ARBA" id="ARBA00008891"/>
    </source>
</evidence>
<organism evidence="8 9">
    <name type="scientific">Bacteroides finegoldii</name>
    <dbReference type="NCBI Taxonomy" id="338188"/>
    <lineage>
        <taxon>Bacteria</taxon>
        <taxon>Pseudomonadati</taxon>
        <taxon>Bacteroidota</taxon>
        <taxon>Bacteroidia</taxon>
        <taxon>Bacteroidales</taxon>
        <taxon>Bacteroidaceae</taxon>
        <taxon>Bacteroides</taxon>
    </lineage>
</organism>
<dbReference type="PANTHER" id="PTHR31321:SF57">
    <property type="entry name" value="PECTINESTERASE 53-RELATED"/>
    <property type="match status" value="1"/>
</dbReference>
<dbReference type="InterPro" id="IPR032812">
    <property type="entry name" value="SbsA_Ig"/>
</dbReference>
<protein>
    <submittedName>
        <fullName evidence="8">Pectinesterase</fullName>
        <ecNumber evidence="8">3.1.1.11</ecNumber>
    </submittedName>
</protein>
<accession>A0A174IR39</accession>
<comment type="similarity">
    <text evidence="1">Belongs to the pectinesterase family.</text>
</comment>
<proteinExistence type="inferred from homology"/>
<dbReference type="RefSeq" id="WP_055279562.1">
    <property type="nucleotide sequence ID" value="NZ_CABIXA010000019.1"/>
</dbReference>
<keyword evidence="4" id="KW-0063">Aspartyl esterase</keyword>
<dbReference type="GO" id="GO:0042545">
    <property type="term" value="P:cell wall modification"/>
    <property type="evidence" value="ECO:0007669"/>
    <property type="project" value="InterPro"/>
</dbReference>
<dbReference type="Gene3D" id="2.160.20.10">
    <property type="entry name" value="Single-stranded right-handed beta-helix, Pectin lyase-like"/>
    <property type="match status" value="1"/>
</dbReference>
<keyword evidence="3 8" id="KW-0378">Hydrolase</keyword>
<feature type="signal peptide" evidence="5">
    <location>
        <begin position="1"/>
        <end position="23"/>
    </location>
</feature>
<evidence type="ECO:0000256" key="3">
    <source>
        <dbReference type="ARBA" id="ARBA00022801"/>
    </source>
</evidence>
<feature type="domain" description="SbsA Ig-like" evidence="7">
    <location>
        <begin position="35"/>
        <end position="128"/>
    </location>
</feature>
<dbReference type="InterPro" id="IPR012334">
    <property type="entry name" value="Pectin_lyas_fold"/>
</dbReference>
<dbReference type="SUPFAM" id="SSF51126">
    <property type="entry name" value="Pectin lyase-like"/>
    <property type="match status" value="1"/>
</dbReference>
<dbReference type="EC" id="3.1.1.11" evidence="8"/>
<reference evidence="8 9" key="1">
    <citation type="submission" date="2015-09" db="EMBL/GenBank/DDBJ databases">
        <authorList>
            <consortium name="Pathogen Informatics"/>
        </authorList>
    </citation>
    <scope>NUCLEOTIDE SEQUENCE [LARGE SCALE GENOMIC DNA]</scope>
    <source>
        <strain evidence="8 9">2789STDY5608840</strain>
    </source>
</reference>
<evidence type="ECO:0000256" key="5">
    <source>
        <dbReference type="SAM" id="SignalP"/>
    </source>
</evidence>
<dbReference type="InterPro" id="IPR000070">
    <property type="entry name" value="Pectinesterase_cat"/>
</dbReference>
<dbReference type="InterPro" id="IPR011050">
    <property type="entry name" value="Pectin_lyase_fold/virulence"/>
</dbReference>
<evidence type="ECO:0000256" key="4">
    <source>
        <dbReference type="ARBA" id="ARBA00023085"/>
    </source>
</evidence>
<dbReference type="PROSITE" id="PS51257">
    <property type="entry name" value="PROKAR_LIPOPROTEIN"/>
    <property type="match status" value="1"/>
</dbReference>
<sequence>MKTRLFFKIFSGLLLLLALLTTACTETSNNFFVPDREGPSLLSITPANGEIANVDNTILLTFNERVKAGEGKVFFNGKEVTLTFNGKTASYVYGNLDYNQNCDFTVSPGAVADLYGNLFDGVSIRFVTSERPQPAARTFDAVVSLTGKGTHTSIQKAIDEVPANRTEPWLIFVMNGTYEEQIIIPENKPFIHLIGQDADKTIVKLWINSAAEEDPTDPNVWKYSYKKLGKPEASMVSVKASDFYAENISFVNGYGKELQKGPMALAMYTQNDRNSFKNCKFISFQDTWQTNPKADDNGRVYVQDCWIEGAVDYFYGNGNCLLEHCTFYSTREGAVLVAPSHNANTRWGYVMNNCIIDGNQLASDGRVKLGRPWHNSPITVYLNTTFNIDIAPEGWTDMGAIPKLFAEYNSKDKNGAVMDLSQRKTMYSYKDAQENTVTGSCQAVLTASEAARYTYENIISEGDYWNPKKYMEKVAAPANLKRNLDVLSWDSSKYAICYLVLSGDEIVEITKETYCIVEEGKTYQVKAVGEYGSLSDASEEI</sequence>
<dbReference type="Pfam" id="PF01095">
    <property type="entry name" value="Pectinesterase"/>
    <property type="match status" value="1"/>
</dbReference>
<keyword evidence="2 5" id="KW-0732">Signal</keyword>
<dbReference type="EMBL" id="CYZH01000019">
    <property type="protein sequence ID" value="CUO89814.1"/>
    <property type="molecule type" value="Genomic_DNA"/>
</dbReference>